<dbReference type="NCBIfam" id="TIGR01490">
    <property type="entry name" value="HAD-SF-IB-hyp1"/>
    <property type="match status" value="1"/>
</dbReference>
<dbReference type="Proteomes" id="UP000664344">
    <property type="component" value="Unassembled WGS sequence"/>
</dbReference>
<dbReference type="PANTHER" id="PTHR43344">
    <property type="entry name" value="PHOSPHOSERINE PHOSPHATASE"/>
    <property type="match status" value="1"/>
</dbReference>
<dbReference type="Pfam" id="PF12710">
    <property type="entry name" value="HAD"/>
    <property type="match status" value="1"/>
</dbReference>
<dbReference type="InterPro" id="IPR006385">
    <property type="entry name" value="HAD_hydro_SerB1"/>
</dbReference>
<keyword evidence="5" id="KW-1185">Reference proteome</keyword>
<dbReference type="Gene3D" id="1.20.1440.100">
    <property type="entry name" value="SG protein - dephosphorylation function"/>
    <property type="match status" value="1"/>
</dbReference>
<comment type="caution">
    <text evidence="4">The sequence shown here is derived from an EMBL/GenBank/DDBJ whole genome shotgun (WGS) entry which is preliminary data.</text>
</comment>
<gene>
    <name evidence="4" type="ORF">JYP53_07750</name>
</gene>
<dbReference type="InterPro" id="IPR050582">
    <property type="entry name" value="HAD-like_SerB"/>
</dbReference>
<evidence type="ECO:0000256" key="2">
    <source>
        <dbReference type="ARBA" id="ARBA00022801"/>
    </source>
</evidence>
<dbReference type="InterPro" id="IPR036412">
    <property type="entry name" value="HAD-like_sf"/>
</dbReference>
<dbReference type="SUPFAM" id="SSF56784">
    <property type="entry name" value="HAD-like"/>
    <property type="match status" value="1"/>
</dbReference>
<keyword evidence="2 4" id="KW-0378">Hydrolase</keyword>
<dbReference type="EMBL" id="JAFKDB010000008">
    <property type="protein sequence ID" value="MBN7769791.1"/>
    <property type="molecule type" value="Genomic_DNA"/>
</dbReference>
<protein>
    <submittedName>
        <fullName evidence="4">HAD family hydrolase</fullName>
    </submittedName>
</protein>
<evidence type="ECO:0000313" key="5">
    <source>
        <dbReference type="Proteomes" id="UP000664344"/>
    </source>
</evidence>
<evidence type="ECO:0000256" key="1">
    <source>
        <dbReference type="ARBA" id="ARBA00022723"/>
    </source>
</evidence>
<evidence type="ECO:0000256" key="3">
    <source>
        <dbReference type="ARBA" id="ARBA00022842"/>
    </source>
</evidence>
<keyword evidence="1" id="KW-0479">Metal-binding</keyword>
<dbReference type="NCBIfam" id="TIGR01488">
    <property type="entry name" value="HAD-SF-IB"/>
    <property type="match status" value="1"/>
</dbReference>
<proteinExistence type="predicted"/>
<dbReference type="GO" id="GO:0016787">
    <property type="term" value="F:hydrolase activity"/>
    <property type="evidence" value="ECO:0007669"/>
    <property type="project" value="UniProtKB-KW"/>
</dbReference>
<dbReference type="CDD" id="cd02612">
    <property type="entry name" value="HAD_PGPPase"/>
    <property type="match status" value="1"/>
</dbReference>
<dbReference type="InterPro" id="IPR023214">
    <property type="entry name" value="HAD_sf"/>
</dbReference>
<sequence>MLAVFDLDETLIHGDSSHLFTAFLRQEAIDTDPDAMEQDRAFLSDYQAGKLDLQAYMEFSLAPLRGWQREQLEALVGKFVNDIIAPRVLPTGKERIAWHRAQGHRLLIISATGEHLVAPIARYLGLEDGIGVQVEWQNNSLTGRIGARRPFREGKISALDEWLKAQAFQPEKTWFYSDSHNDLPLLNTVDYPVAINPDTRLQEHAQHHGWRILNDALRPS</sequence>
<accession>A0ABS3BG05</accession>
<dbReference type="RefSeq" id="WP_206557180.1">
    <property type="nucleotide sequence ID" value="NZ_JAFKDB010000008.1"/>
</dbReference>
<organism evidence="4 5">
    <name type="scientific">Marinobacter daepoensis</name>
    <dbReference type="NCBI Taxonomy" id="262077"/>
    <lineage>
        <taxon>Bacteria</taxon>
        <taxon>Pseudomonadati</taxon>
        <taxon>Pseudomonadota</taxon>
        <taxon>Gammaproteobacteria</taxon>
        <taxon>Pseudomonadales</taxon>
        <taxon>Marinobacteraceae</taxon>
        <taxon>Marinobacter</taxon>
    </lineage>
</organism>
<reference evidence="4 5" key="1">
    <citation type="submission" date="2021-02" db="EMBL/GenBank/DDBJ databases">
        <title>PHA producing bacteria isolated from coastal sediment in Guangdong, Shenzhen.</title>
        <authorList>
            <person name="Zheng W."/>
            <person name="Yu S."/>
            <person name="Huang Y."/>
        </authorList>
    </citation>
    <scope>NUCLEOTIDE SEQUENCE [LARGE SCALE GENOMIC DNA]</scope>
    <source>
        <strain evidence="4 5">TN21-5</strain>
    </source>
</reference>
<keyword evidence="3" id="KW-0460">Magnesium</keyword>
<name>A0ABS3BG05_9GAMM</name>
<dbReference type="PANTHER" id="PTHR43344:SF13">
    <property type="entry name" value="PHOSPHATASE RV3661-RELATED"/>
    <property type="match status" value="1"/>
</dbReference>
<evidence type="ECO:0000313" key="4">
    <source>
        <dbReference type="EMBL" id="MBN7769791.1"/>
    </source>
</evidence>
<dbReference type="Gene3D" id="3.40.50.1000">
    <property type="entry name" value="HAD superfamily/HAD-like"/>
    <property type="match status" value="1"/>
</dbReference>